<organism evidence="1 2">
    <name type="scientific">Sanguibacteroides justesenii</name>
    <dbReference type="NCBI Taxonomy" id="1547597"/>
    <lineage>
        <taxon>Bacteria</taxon>
        <taxon>Pseudomonadati</taxon>
        <taxon>Bacteroidota</taxon>
        <taxon>Bacteroidia</taxon>
        <taxon>Bacteroidales</taxon>
        <taxon>Porphyromonadaceae</taxon>
        <taxon>Sanguibacteroides</taxon>
    </lineage>
</organism>
<evidence type="ECO:0000313" key="1">
    <source>
        <dbReference type="EMBL" id="KIO44973.1"/>
    </source>
</evidence>
<keyword evidence="2" id="KW-1185">Reference proteome</keyword>
<dbReference type="EMBL" id="JPIU01000038">
    <property type="protein sequence ID" value="KIO44973.1"/>
    <property type="molecule type" value="Genomic_DNA"/>
</dbReference>
<dbReference type="Proteomes" id="UP000031980">
    <property type="component" value="Unassembled WGS sequence"/>
</dbReference>
<comment type="caution">
    <text evidence="1">The sequence shown here is derived from an EMBL/GenBank/DDBJ whole genome shotgun (WGS) entry which is preliminary data.</text>
</comment>
<dbReference type="CDD" id="cd10585">
    <property type="entry name" value="CE4_SF"/>
    <property type="match status" value="1"/>
</dbReference>
<gene>
    <name evidence="1" type="ORF">BA92_08130</name>
</gene>
<sequence length="475" mass="54667">MKMHIISLVTYVLVSTLFISCIKKIDLSEKQEEEQKEKEEIAYIYPFKSESHDITAELVIKTDGKIDLKEIEAKIPPLKYNKSWLFLLTQDDCSQTAYCNTWAAIHGKPLSSKYYYDAAHLKAGDLPPDNYNLGKTLGCTDGSGNEVRFSFTTTLAPEWEWMNAKPSVQVGFTQNYYRFYMKSGLIWNNVIEMVNYGVGIAFHNVKTSMVHNPDSIKAHYITSQGIISDKLSGRICKVLTEPDGNKTYVEAALAYDPIRIMTAQNEASTLYPFKTTNDLYKQLLNRFFYTTEQAKEYIRSELQKSKEERAAIQIGVHKTDPAWAQFLLWLNNTYGKDGDDSVWSPSLEEYYEYNYYRIHSVIRKQLIGNTLKLTVTLPSKAHFYYPSITVNLGHLQKQHIISIVSGNTVSGLSYADHNNGLMLNIDCRRFLPDHAIHYVRKYESDQTVSNRNDALYFINQLKDSDKKNELLKRIK</sequence>
<dbReference type="AlphaFoldDB" id="A0A0C3MEU3"/>
<reference evidence="1 2" key="1">
    <citation type="submission" date="2014-07" db="EMBL/GenBank/DDBJ databases">
        <title>Porphyromonadaceae bacterium OUH 308042 = ATCC BAA-2681 = DSM 28342 draft genome.</title>
        <authorList>
            <person name="Sydenham T.V."/>
            <person name="Hasman H."/>
            <person name="Justensen U.S."/>
        </authorList>
    </citation>
    <scope>NUCLEOTIDE SEQUENCE [LARGE SCALE GENOMIC DNA]</scope>
    <source>
        <strain evidence="1 2">OUH 308042</strain>
    </source>
</reference>
<dbReference type="Pfam" id="PF15421">
    <property type="entry name" value="Polysacc_deac_3"/>
    <property type="match status" value="1"/>
</dbReference>
<protein>
    <recommendedName>
        <fullName evidence="3">Polysaccharide deacetylase</fullName>
    </recommendedName>
</protein>
<proteinExistence type="predicted"/>
<name>A0A0C3MEU3_9PORP</name>
<dbReference type="InterPro" id="IPR032762">
    <property type="entry name" value="Polysacc_deac_3"/>
</dbReference>
<dbReference type="PROSITE" id="PS51257">
    <property type="entry name" value="PROKAR_LIPOPROTEIN"/>
    <property type="match status" value="1"/>
</dbReference>
<evidence type="ECO:0000313" key="2">
    <source>
        <dbReference type="Proteomes" id="UP000031980"/>
    </source>
</evidence>
<accession>A0A0C3MEU3</accession>
<evidence type="ECO:0008006" key="3">
    <source>
        <dbReference type="Google" id="ProtNLM"/>
    </source>
</evidence>
<dbReference type="RefSeq" id="WP_041505136.1">
    <property type="nucleotide sequence ID" value="NZ_JPIU01000038.1"/>
</dbReference>